<dbReference type="GeneID" id="92084378"/>
<evidence type="ECO:0000256" key="1">
    <source>
        <dbReference type="SAM" id="MobiDB-lite"/>
    </source>
</evidence>
<evidence type="ECO:0000313" key="3">
    <source>
        <dbReference type="Proteomes" id="UP001391051"/>
    </source>
</evidence>
<name>A0ABR1PRW2_9PEZI</name>
<dbReference type="EMBL" id="JAQQWE010000011">
    <property type="protein sequence ID" value="KAK7936656.1"/>
    <property type="molecule type" value="Genomic_DNA"/>
</dbReference>
<sequence>MAASRLPSINDQLVTPDNPPRTDLDGMDYARCNALHNYLVESCLAADADGWFDPAAAEGRNATYFSTHGDAAEAVRPRLHPSLAAFLDAARTPDAPLFYFVEGMPGPDDGDFSGLFDNETADNEDEPEDSIVRLYLSHMNACDGKSGGGMLYHQRRRLASFFVHPDDTEYLIRLGKVAVSPTDQPALYGGVKIGNWEWRPYGDGQIAGCVAAWHRLRDAIEARRRQSGGATVDHDGDPPPSEEPLLTPAAMDAASIPDPSFVRAFLGLARRPWHIRQIAPGLSLPPTDASAFAAAQPFTHLPRRIPQWDGTAREGIVPPVYIFFSDAGAPQVDVSDWRSSFRGYWDDGRRTVPDGIAFPSRVPPGVYSECVVQSEPEAAEDAFRLPLPFSLYGARFSSGDEIKDRAADELFQHGFKPLVERGRGVWSVGPHGVQGSIEVFKDATVDWATYAIPSSW</sequence>
<dbReference type="RefSeq" id="XP_066692405.1">
    <property type="nucleotide sequence ID" value="XM_066851316.1"/>
</dbReference>
<reference evidence="2 3" key="1">
    <citation type="submission" date="2023-01" db="EMBL/GenBank/DDBJ databases">
        <title>Analysis of 21 Apiospora genomes using comparative genomics revels a genus with tremendous synthesis potential of carbohydrate active enzymes and secondary metabolites.</title>
        <authorList>
            <person name="Sorensen T."/>
        </authorList>
    </citation>
    <scope>NUCLEOTIDE SEQUENCE [LARGE SCALE GENOMIC DNA]</scope>
    <source>
        <strain evidence="2 3">CBS 24483</strain>
    </source>
</reference>
<dbReference type="Proteomes" id="UP001391051">
    <property type="component" value="Unassembled WGS sequence"/>
</dbReference>
<accession>A0ABR1PRW2</accession>
<protein>
    <submittedName>
        <fullName evidence="2">Uncharacterized protein</fullName>
    </submittedName>
</protein>
<keyword evidence="3" id="KW-1185">Reference proteome</keyword>
<proteinExistence type="predicted"/>
<comment type="caution">
    <text evidence="2">The sequence shown here is derived from an EMBL/GenBank/DDBJ whole genome shotgun (WGS) entry which is preliminary data.</text>
</comment>
<gene>
    <name evidence="2" type="ORF">PG986_015094</name>
</gene>
<evidence type="ECO:0000313" key="2">
    <source>
        <dbReference type="EMBL" id="KAK7936656.1"/>
    </source>
</evidence>
<feature type="region of interest" description="Disordered" evidence="1">
    <location>
        <begin position="1"/>
        <end position="22"/>
    </location>
</feature>
<feature type="region of interest" description="Disordered" evidence="1">
    <location>
        <begin position="224"/>
        <end position="246"/>
    </location>
</feature>
<organism evidence="2 3">
    <name type="scientific">Apiospora aurea</name>
    <dbReference type="NCBI Taxonomy" id="335848"/>
    <lineage>
        <taxon>Eukaryota</taxon>
        <taxon>Fungi</taxon>
        <taxon>Dikarya</taxon>
        <taxon>Ascomycota</taxon>
        <taxon>Pezizomycotina</taxon>
        <taxon>Sordariomycetes</taxon>
        <taxon>Xylariomycetidae</taxon>
        <taxon>Amphisphaeriales</taxon>
        <taxon>Apiosporaceae</taxon>
        <taxon>Apiospora</taxon>
    </lineage>
</organism>